<evidence type="ECO:0000313" key="2">
    <source>
        <dbReference type="Proteomes" id="UP000324351"/>
    </source>
</evidence>
<evidence type="ECO:0000313" key="1">
    <source>
        <dbReference type="EMBL" id="KAA1427162.1"/>
    </source>
</evidence>
<gene>
    <name evidence="1" type="ORF">F0U47_06525</name>
</gene>
<keyword evidence="2" id="KW-1185">Reference proteome</keyword>
<accession>A0A5B1M2M9</accession>
<reference evidence="1 2" key="2">
    <citation type="submission" date="2019-09" db="EMBL/GenBank/DDBJ databases">
        <authorList>
            <person name="Jin C."/>
        </authorList>
    </citation>
    <scope>NUCLEOTIDE SEQUENCE [LARGE SCALE GENOMIC DNA]</scope>
    <source>
        <strain evidence="1 2">BN140041</strain>
    </source>
</reference>
<name>A0A5B1M2M9_9ACTN</name>
<dbReference type="EMBL" id="VUJW01000003">
    <property type="protein sequence ID" value="KAA1427162.1"/>
    <property type="molecule type" value="Genomic_DNA"/>
</dbReference>
<organism evidence="1 2">
    <name type="scientific">Nocardioides antri</name>
    <dbReference type="NCBI Taxonomy" id="2607659"/>
    <lineage>
        <taxon>Bacteria</taxon>
        <taxon>Bacillati</taxon>
        <taxon>Actinomycetota</taxon>
        <taxon>Actinomycetes</taxon>
        <taxon>Propionibacteriales</taxon>
        <taxon>Nocardioidaceae</taxon>
        <taxon>Nocardioides</taxon>
    </lineage>
</organism>
<reference evidence="1 2" key="1">
    <citation type="submission" date="2019-09" db="EMBL/GenBank/DDBJ databases">
        <title>Nocardioides panacisoli sp. nov., isolated from the soil of a ginseng field.</title>
        <authorList>
            <person name="Cho C."/>
        </authorList>
    </citation>
    <scope>NUCLEOTIDE SEQUENCE [LARGE SCALE GENOMIC DNA]</scope>
    <source>
        <strain evidence="1 2">BN140041</strain>
    </source>
</reference>
<protein>
    <submittedName>
        <fullName evidence="1">Uncharacterized protein</fullName>
    </submittedName>
</protein>
<dbReference type="Proteomes" id="UP000324351">
    <property type="component" value="Unassembled WGS sequence"/>
</dbReference>
<comment type="caution">
    <text evidence="1">The sequence shown here is derived from an EMBL/GenBank/DDBJ whole genome shotgun (WGS) entry which is preliminary data.</text>
</comment>
<proteinExistence type="predicted"/>
<dbReference type="AlphaFoldDB" id="A0A5B1M2M9"/>
<sequence length="170" mass="18134">MAPADLWLGPGDDHLEIRVLGDAVINVGPGDDSVFMDVDPTARLSVVGGVGSDEIRLSFSGHPDGRVLLNQRYARLRIGTGPVGELWGWDVLHLWGDHDWVYRGTNSHDGLIVNAGRFTGRTYGGDDVVTLRGPGPHYVNGGAGARDHVDADRGAATCVAVELGSCVPWR</sequence>
<dbReference type="RefSeq" id="WP_149749530.1">
    <property type="nucleotide sequence ID" value="NZ_VUJW01000003.1"/>
</dbReference>